<dbReference type="eggNOG" id="KOG2559">
    <property type="taxonomic scope" value="Eukaryota"/>
</dbReference>
<evidence type="ECO:0000313" key="5">
    <source>
        <dbReference type="Proteomes" id="UP000015101"/>
    </source>
</evidence>
<dbReference type="InterPro" id="IPR002501">
    <property type="entry name" value="PsdUridine_synth_N"/>
</dbReference>
<dbReference type="OMA" id="AMRCLEY"/>
<dbReference type="HOGENOM" id="CLU_032087_1_1_1"/>
<dbReference type="InterPro" id="IPR039048">
    <property type="entry name" value="Trub2"/>
</dbReference>
<sequence>MMKKASSLYEALNGVFSVYKPAGKSLFQVIQSLKLNLAKELNKLPCRPMRQRLVIDDGNLPMITTVPDLSDHVLVVGKRFIEDDIELSCVDAMNKASSGVTIFGIGRGVSLIRPICKAKYMKVYHVTGELGLATSSCWVDGRVIERSTFHHLTAARMDRVVAGIQSGHQKHMFKASGVDLQSEEAYQLACRGLLRPIHHLMGPVIYGMRCIHFEPPLFTLEIHSINETCDYLSDLVHNIGIELRTNAACSKLRRIRHGRFHLRNTLLLKHACDPEHLANQISAFRNLLSRDKVTFRPNINYLKDDRDGDVRLLDGGCENDAFISDDVCRTDDAKLIASS</sequence>
<dbReference type="EMBL" id="AMQM01006806">
    <property type="status" value="NOT_ANNOTATED_CDS"/>
    <property type="molecule type" value="Genomic_DNA"/>
</dbReference>
<dbReference type="GO" id="GO:0009982">
    <property type="term" value="F:pseudouridine synthase activity"/>
    <property type="evidence" value="ECO:0007669"/>
    <property type="project" value="InterPro"/>
</dbReference>
<evidence type="ECO:0000259" key="2">
    <source>
        <dbReference type="Pfam" id="PF01509"/>
    </source>
</evidence>
<proteinExistence type="inferred from homology"/>
<dbReference type="PANTHER" id="PTHR13195:SF0">
    <property type="entry name" value="PSEUDOURIDYLATE SYNTHASE TRUB2, MITOCHONDRIAL"/>
    <property type="match status" value="1"/>
</dbReference>
<dbReference type="GeneID" id="20195542"/>
<dbReference type="GO" id="GO:0001522">
    <property type="term" value="P:pseudouridine synthesis"/>
    <property type="evidence" value="ECO:0007669"/>
    <property type="project" value="InterPro"/>
</dbReference>
<dbReference type="AlphaFoldDB" id="T1EG40"/>
<dbReference type="SUPFAM" id="SSF55120">
    <property type="entry name" value="Pseudouridine synthase"/>
    <property type="match status" value="1"/>
</dbReference>
<dbReference type="EnsemblMetazoa" id="HelroT114688">
    <property type="protein sequence ID" value="HelroP114688"/>
    <property type="gene ID" value="HelroG114688"/>
</dbReference>
<dbReference type="OrthoDB" id="9995526at2759"/>
<protein>
    <recommendedName>
        <fullName evidence="2">Pseudouridine synthase II N-terminal domain-containing protein</fullName>
    </recommendedName>
</protein>
<keyword evidence="5" id="KW-1185">Reference proteome</keyword>
<evidence type="ECO:0000313" key="3">
    <source>
        <dbReference type="EMBL" id="ESN95538.1"/>
    </source>
</evidence>
<feature type="domain" description="Pseudouridine synthase II N-terminal" evidence="2">
    <location>
        <begin position="96"/>
        <end position="226"/>
    </location>
</feature>
<reference evidence="3 5" key="2">
    <citation type="journal article" date="2013" name="Nature">
        <title>Insights into bilaterian evolution from three spiralian genomes.</title>
        <authorList>
            <person name="Simakov O."/>
            <person name="Marletaz F."/>
            <person name="Cho S.J."/>
            <person name="Edsinger-Gonzales E."/>
            <person name="Havlak P."/>
            <person name="Hellsten U."/>
            <person name="Kuo D.H."/>
            <person name="Larsson T."/>
            <person name="Lv J."/>
            <person name="Arendt D."/>
            <person name="Savage R."/>
            <person name="Osoegawa K."/>
            <person name="de Jong P."/>
            <person name="Grimwood J."/>
            <person name="Chapman J.A."/>
            <person name="Shapiro H."/>
            <person name="Aerts A."/>
            <person name="Otillar R.P."/>
            <person name="Terry A.Y."/>
            <person name="Boore J.L."/>
            <person name="Grigoriev I.V."/>
            <person name="Lindberg D.R."/>
            <person name="Seaver E.C."/>
            <person name="Weisblat D.A."/>
            <person name="Putnam N.H."/>
            <person name="Rokhsar D.S."/>
        </authorList>
    </citation>
    <scope>NUCLEOTIDE SEQUENCE</scope>
</reference>
<reference evidence="5" key="1">
    <citation type="submission" date="2012-12" db="EMBL/GenBank/DDBJ databases">
        <authorList>
            <person name="Hellsten U."/>
            <person name="Grimwood J."/>
            <person name="Chapman J.A."/>
            <person name="Shapiro H."/>
            <person name="Aerts A."/>
            <person name="Otillar R.P."/>
            <person name="Terry A.Y."/>
            <person name="Boore J.L."/>
            <person name="Simakov O."/>
            <person name="Marletaz F."/>
            <person name="Cho S.-J."/>
            <person name="Edsinger-Gonzales E."/>
            <person name="Havlak P."/>
            <person name="Kuo D.-H."/>
            <person name="Larsson T."/>
            <person name="Lv J."/>
            <person name="Arendt D."/>
            <person name="Savage R."/>
            <person name="Osoegawa K."/>
            <person name="de Jong P."/>
            <person name="Lindberg D.R."/>
            <person name="Seaver E.C."/>
            <person name="Weisblat D.A."/>
            <person name="Putnam N.H."/>
            <person name="Grigoriev I.V."/>
            <person name="Rokhsar D.S."/>
        </authorList>
    </citation>
    <scope>NUCLEOTIDE SEQUENCE</scope>
</reference>
<dbReference type="GO" id="GO:0006396">
    <property type="term" value="P:RNA processing"/>
    <property type="evidence" value="ECO:0007669"/>
    <property type="project" value="InterPro"/>
</dbReference>
<evidence type="ECO:0000313" key="4">
    <source>
        <dbReference type="EnsemblMetazoa" id="HelroP114688"/>
    </source>
</evidence>
<dbReference type="EMBL" id="KB097519">
    <property type="protein sequence ID" value="ESN95538.1"/>
    <property type="molecule type" value="Genomic_DNA"/>
</dbReference>
<organism evidence="4 5">
    <name type="scientific">Helobdella robusta</name>
    <name type="common">Californian leech</name>
    <dbReference type="NCBI Taxonomy" id="6412"/>
    <lineage>
        <taxon>Eukaryota</taxon>
        <taxon>Metazoa</taxon>
        <taxon>Spiralia</taxon>
        <taxon>Lophotrochozoa</taxon>
        <taxon>Annelida</taxon>
        <taxon>Clitellata</taxon>
        <taxon>Hirudinea</taxon>
        <taxon>Rhynchobdellida</taxon>
        <taxon>Glossiphoniidae</taxon>
        <taxon>Helobdella</taxon>
    </lineage>
</organism>
<dbReference type="Gene3D" id="3.30.2350.10">
    <property type="entry name" value="Pseudouridine synthase"/>
    <property type="match status" value="1"/>
</dbReference>
<dbReference type="STRING" id="6412.T1EG40"/>
<reference evidence="4" key="3">
    <citation type="submission" date="2015-06" db="UniProtKB">
        <authorList>
            <consortium name="EnsemblMetazoa"/>
        </authorList>
    </citation>
    <scope>IDENTIFICATION</scope>
</reference>
<accession>T1EG40</accession>
<dbReference type="FunCoup" id="T1EG40">
    <property type="interactions" value="550"/>
</dbReference>
<evidence type="ECO:0000256" key="1">
    <source>
        <dbReference type="ARBA" id="ARBA00008999"/>
    </source>
</evidence>
<dbReference type="InParanoid" id="T1EG40"/>
<dbReference type="CTD" id="20195542"/>
<dbReference type="InterPro" id="IPR020103">
    <property type="entry name" value="PsdUridine_synth_cat_dom_sf"/>
</dbReference>
<comment type="similarity">
    <text evidence="1">Belongs to the pseudouridine synthase TruB family.</text>
</comment>
<dbReference type="GO" id="GO:0003723">
    <property type="term" value="F:RNA binding"/>
    <property type="evidence" value="ECO:0007669"/>
    <property type="project" value="InterPro"/>
</dbReference>
<name>T1EG40_HELRO</name>
<gene>
    <name evidence="4" type="primary">20195542</name>
    <name evidence="3" type="ORF">HELRODRAFT_114688</name>
</gene>
<dbReference type="Pfam" id="PF01509">
    <property type="entry name" value="TruB_N"/>
    <property type="match status" value="1"/>
</dbReference>
<dbReference type="Proteomes" id="UP000015101">
    <property type="component" value="Unassembled WGS sequence"/>
</dbReference>
<dbReference type="RefSeq" id="XP_009026404.1">
    <property type="nucleotide sequence ID" value="XM_009028156.1"/>
</dbReference>
<dbReference type="PANTHER" id="PTHR13195">
    <property type="entry name" value="PSEUDOURIDINE SYNTHASE-RELATED"/>
    <property type="match status" value="1"/>
</dbReference>
<dbReference type="KEGG" id="hro:HELRODRAFT_114688"/>